<dbReference type="InterPro" id="IPR002018">
    <property type="entry name" value="CarbesteraseB"/>
</dbReference>
<feature type="domain" description="Carboxylesterase type B" evidence="5">
    <location>
        <begin position="38"/>
        <end position="389"/>
    </location>
</feature>
<feature type="chain" id="PRO_5042666335" description="Carboxylic ester hydrolase" evidence="4">
    <location>
        <begin position="26"/>
        <end position="559"/>
    </location>
</feature>
<evidence type="ECO:0000313" key="6">
    <source>
        <dbReference type="EMBL" id="KAK4247352.1"/>
    </source>
</evidence>
<gene>
    <name evidence="6" type="ORF">C7999DRAFT_32227</name>
</gene>
<keyword evidence="3" id="KW-1015">Disulfide bond</keyword>
<evidence type="ECO:0000256" key="1">
    <source>
        <dbReference type="ARBA" id="ARBA00005964"/>
    </source>
</evidence>
<evidence type="ECO:0000256" key="3">
    <source>
        <dbReference type="ARBA" id="ARBA00023157"/>
    </source>
</evidence>
<accession>A0AAN7HIW8</accession>
<proteinExistence type="inferred from homology"/>
<dbReference type="AlphaFoldDB" id="A0AAN7HIW8"/>
<comment type="caution">
    <text evidence="6">The sequence shown here is derived from an EMBL/GenBank/DDBJ whole genome shotgun (WGS) entry which is preliminary data.</text>
</comment>
<protein>
    <recommendedName>
        <fullName evidence="4">Carboxylic ester hydrolase</fullName>
        <ecNumber evidence="4">3.1.1.-</ecNumber>
    </recommendedName>
</protein>
<dbReference type="InterPro" id="IPR050654">
    <property type="entry name" value="AChE-related_enzymes"/>
</dbReference>
<evidence type="ECO:0000256" key="2">
    <source>
        <dbReference type="ARBA" id="ARBA00022801"/>
    </source>
</evidence>
<dbReference type="PANTHER" id="PTHR43918">
    <property type="entry name" value="ACETYLCHOLINESTERASE"/>
    <property type="match status" value="1"/>
</dbReference>
<dbReference type="PROSITE" id="PS00122">
    <property type="entry name" value="CARBOXYLESTERASE_B_1"/>
    <property type="match status" value="1"/>
</dbReference>
<reference evidence="6" key="1">
    <citation type="journal article" date="2023" name="Mol. Phylogenet. Evol.">
        <title>Genome-scale phylogeny and comparative genomics of the fungal order Sordariales.</title>
        <authorList>
            <person name="Hensen N."/>
            <person name="Bonometti L."/>
            <person name="Westerberg I."/>
            <person name="Brannstrom I.O."/>
            <person name="Guillou S."/>
            <person name="Cros-Aarteil S."/>
            <person name="Calhoun S."/>
            <person name="Haridas S."/>
            <person name="Kuo A."/>
            <person name="Mondo S."/>
            <person name="Pangilinan J."/>
            <person name="Riley R."/>
            <person name="LaButti K."/>
            <person name="Andreopoulos B."/>
            <person name="Lipzen A."/>
            <person name="Chen C."/>
            <person name="Yan M."/>
            <person name="Daum C."/>
            <person name="Ng V."/>
            <person name="Clum A."/>
            <person name="Steindorff A."/>
            <person name="Ohm R.A."/>
            <person name="Martin F."/>
            <person name="Silar P."/>
            <person name="Natvig D.O."/>
            <person name="Lalanne C."/>
            <person name="Gautier V."/>
            <person name="Ament-Velasquez S.L."/>
            <person name="Kruys A."/>
            <person name="Hutchinson M.I."/>
            <person name="Powell A.J."/>
            <person name="Barry K."/>
            <person name="Miller A.N."/>
            <person name="Grigoriev I.V."/>
            <person name="Debuchy R."/>
            <person name="Gladieux P."/>
            <person name="Hiltunen Thoren M."/>
            <person name="Johannesson H."/>
        </authorList>
    </citation>
    <scope>NUCLEOTIDE SEQUENCE</scope>
    <source>
        <strain evidence="6">CBS 359.72</strain>
    </source>
</reference>
<organism evidence="6 7">
    <name type="scientific">Corynascus novoguineensis</name>
    <dbReference type="NCBI Taxonomy" id="1126955"/>
    <lineage>
        <taxon>Eukaryota</taxon>
        <taxon>Fungi</taxon>
        <taxon>Dikarya</taxon>
        <taxon>Ascomycota</taxon>
        <taxon>Pezizomycotina</taxon>
        <taxon>Sordariomycetes</taxon>
        <taxon>Sordariomycetidae</taxon>
        <taxon>Sordariales</taxon>
        <taxon>Chaetomiaceae</taxon>
        <taxon>Corynascus</taxon>
    </lineage>
</organism>
<name>A0AAN7HIW8_9PEZI</name>
<dbReference type="EMBL" id="MU857655">
    <property type="protein sequence ID" value="KAK4247352.1"/>
    <property type="molecule type" value="Genomic_DNA"/>
</dbReference>
<feature type="signal peptide" evidence="4">
    <location>
        <begin position="1"/>
        <end position="25"/>
    </location>
</feature>
<dbReference type="InterPro" id="IPR029058">
    <property type="entry name" value="AB_hydrolase_fold"/>
</dbReference>
<evidence type="ECO:0000313" key="7">
    <source>
        <dbReference type="Proteomes" id="UP001303647"/>
    </source>
</evidence>
<keyword evidence="2 4" id="KW-0378">Hydrolase</keyword>
<evidence type="ECO:0000259" key="5">
    <source>
        <dbReference type="Pfam" id="PF00135"/>
    </source>
</evidence>
<keyword evidence="4" id="KW-0732">Signal</keyword>
<dbReference type="Proteomes" id="UP001303647">
    <property type="component" value="Unassembled WGS sequence"/>
</dbReference>
<dbReference type="Gene3D" id="3.40.50.1820">
    <property type="entry name" value="alpha/beta hydrolase"/>
    <property type="match status" value="2"/>
</dbReference>
<reference evidence="6" key="2">
    <citation type="submission" date="2023-05" db="EMBL/GenBank/DDBJ databases">
        <authorList>
            <consortium name="Lawrence Berkeley National Laboratory"/>
            <person name="Steindorff A."/>
            <person name="Hensen N."/>
            <person name="Bonometti L."/>
            <person name="Westerberg I."/>
            <person name="Brannstrom I.O."/>
            <person name="Guillou S."/>
            <person name="Cros-Aarteil S."/>
            <person name="Calhoun S."/>
            <person name="Haridas S."/>
            <person name="Kuo A."/>
            <person name="Mondo S."/>
            <person name="Pangilinan J."/>
            <person name="Riley R."/>
            <person name="Labutti K."/>
            <person name="Andreopoulos B."/>
            <person name="Lipzen A."/>
            <person name="Chen C."/>
            <person name="Yanf M."/>
            <person name="Daum C."/>
            <person name="Ng V."/>
            <person name="Clum A."/>
            <person name="Ohm R."/>
            <person name="Martin F."/>
            <person name="Silar P."/>
            <person name="Natvig D."/>
            <person name="Lalanne C."/>
            <person name="Gautier V."/>
            <person name="Ament-Velasquez S.L."/>
            <person name="Kruys A."/>
            <person name="Hutchinson M.I."/>
            <person name="Powell A.J."/>
            <person name="Barry K."/>
            <person name="Miller A.N."/>
            <person name="Grigoriev I.V."/>
            <person name="Debuchy R."/>
            <person name="Gladieux P."/>
            <person name="Thoren M.H."/>
            <person name="Johannesson H."/>
        </authorList>
    </citation>
    <scope>NUCLEOTIDE SEQUENCE</scope>
    <source>
        <strain evidence="6">CBS 359.72</strain>
    </source>
</reference>
<dbReference type="GO" id="GO:0004104">
    <property type="term" value="F:cholinesterase activity"/>
    <property type="evidence" value="ECO:0007669"/>
    <property type="project" value="InterPro"/>
</dbReference>
<dbReference type="InterPro" id="IPR000997">
    <property type="entry name" value="Cholinesterase"/>
</dbReference>
<sequence>MGTGNVTRWLWAVLAATGFVVSSSGNSDCNKARTSKFTTVPTSNGAVTGHIAPDTSCVLEYLGIPYAKPPVGELRFAAPQPIDHQSPYMADNFGFDCPLTAAKPADYPGLTPQAQRIIDYFASGTGNPQDEDCLTLNIWSKPTARATSAKKPVLVFLYGGRFSAGSTNTPFWNGKLLADAEDLVVVTVNYRTNIFGFPGAPGETPNPGLRDQRAAVEWVRDNIARFGGDADRIVLAGQSAGGVSADYWAYAYEHDPIVAGLILVSGTAFSFPLNSPDIPAKNWNAVVAAVGCSGGNSTADDNDNDDPAAIMTCMRAVPWADLKAAAAGIRSLPSTSPLRAIPPFYPQADGATVFADYASLTEAGHFARIPVIVSTAADEAGWYQMRAYSNSGGAVVPTPAEVKAFHLESFVCPAVHQATARRRHPHPTRGGKHGRGVPAWVLRYAADWPNTRLYDGSGAYHGVDLHMVFGASEAVSGLPEEAEQSALVRGVQRAWAAFAEDPWDGLERVRGWPVWEEHGEGNVRKFSLIVLGEDNEASVRLLDSGLYEKPCKNITMGGA</sequence>
<dbReference type="EC" id="3.1.1.-" evidence="4"/>
<comment type="similarity">
    <text evidence="1 4">Belongs to the type-B carboxylesterase/lipase family.</text>
</comment>
<dbReference type="PRINTS" id="PR00878">
    <property type="entry name" value="CHOLNESTRASE"/>
</dbReference>
<dbReference type="PANTHER" id="PTHR43918:SF4">
    <property type="entry name" value="CARBOXYLIC ESTER HYDROLASE"/>
    <property type="match status" value="1"/>
</dbReference>
<evidence type="ECO:0000256" key="4">
    <source>
        <dbReference type="RuleBase" id="RU361235"/>
    </source>
</evidence>
<dbReference type="Pfam" id="PF00135">
    <property type="entry name" value="COesterase"/>
    <property type="match status" value="1"/>
</dbReference>
<dbReference type="InterPro" id="IPR019826">
    <property type="entry name" value="Carboxylesterase_B_AS"/>
</dbReference>
<keyword evidence="7" id="KW-1185">Reference proteome</keyword>
<dbReference type="SUPFAM" id="SSF53474">
    <property type="entry name" value="alpha/beta-Hydrolases"/>
    <property type="match status" value="1"/>
</dbReference>